<dbReference type="Proteomes" id="UP000070076">
    <property type="component" value="Unassembled WGS sequence"/>
</dbReference>
<evidence type="ECO:0000313" key="1">
    <source>
        <dbReference type="EMBL" id="KXB04733.1"/>
    </source>
</evidence>
<protein>
    <submittedName>
        <fullName evidence="1">Uncharacterized protein</fullName>
    </submittedName>
</protein>
<evidence type="ECO:0000313" key="2">
    <source>
        <dbReference type="Proteomes" id="UP000070076"/>
    </source>
</evidence>
<dbReference type="AlphaFoldDB" id="A0A133VE51"/>
<accession>A0A133VE51</accession>
<comment type="caution">
    <text evidence="1">The sequence shown here is derived from an EMBL/GenBank/DDBJ whole genome shotgun (WGS) entry which is preliminary data.</text>
</comment>
<gene>
    <name evidence="1" type="ORF">AKJ48_01565</name>
</gene>
<reference evidence="1 2" key="1">
    <citation type="journal article" date="2016" name="Sci. Rep.">
        <title>Metabolic traits of an uncultured archaeal lineage -MSBL1- from brine pools of the Red Sea.</title>
        <authorList>
            <person name="Mwirichia R."/>
            <person name="Alam I."/>
            <person name="Rashid M."/>
            <person name="Vinu M."/>
            <person name="Ba-Alawi W."/>
            <person name="Anthony Kamau A."/>
            <person name="Kamanda Ngugi D."/>
            <person name="Goker M."/>
            <person name="Klenk H.P."/>
            <person name="Bajic V."/>
            <person name="Stingl U."/>
        </authorList>
    </citation>
    <scope>NUCLEOTIDE SEQUENCE [LARGE SCALE GENOMIC DNA]</scope>
    <source>
        <strain evidence="1">SCGC-AAA261O19</strain>
    </source>
</reference>
<organism evidence="1 2">
    <name type="scientific">candidate division MSBL1 archaeon SCGC-AAA261O19</name>
    <dbReference type="NCBI Taxonomy" id="1698277"/>
    <lineage>
        <taxon>Archaea</taxon>
        <taxon>Methanobacteriati</taxon>
        <taxon>Methanobacteriota</taxon>
        <taxon>candidate division MSBL1</taxon>
    </lineage>
</organism>
<dbReference type="EMBL" id="LHYB01000014">
    <property type="protein sequence ID" value="KXB04733.1"/>
    <property type="molecule type" value="Genomic_DNA"/>
</dbReference>
<keyword evidence="2" id="KW-1185">Reference proteome</keyword>
<proteinExistence type="predicted"/>
<sequence>MKIGFFVVSTELGGQLELGEEIHSEVREILSEISQKLKISGLIITSEMAEKRALPWKTCDDIL</sequence>
<name>A0A133VE51_9EURY</name>